<evidence type="ECO:0000256" key="2">
    <source>
        <dbReference type="ARBA" id="ARBA00022692"/>
    </source>
</evidence>
<keyword evidence="8" id="KW-1185">Reference proteome</keyword>
<dbReference type="HOGENOM" id="CLU_808012_0_0_2"/>
<evidence type="ECO:0000313" key="7">
    <source>
        <dbReference type="EMBL" id="ADN35994.1"/>
    </source>
</evidence>
<name>E1RDP1_METP4</name>
<evidence type="ECO:0000256" key="1">
    <source>
        <dbReference type="ARBA" id="ARBA00004141"/>
    </source>
</evidence>
<evidence type="ECO:0000256" key="3">
    <source>
        <dbReference type="ARBA" id="ARBA00022989"/>
    </source>
</evidence>
<dbReference type="KEGG" id="mpi:Mpet_1233"/>
<dbReference type="GeneID" id="9743699"/>
<feature type="transmembrane region" description="Helical" evidence="5">
    <location>
        <begin position="241"/>
        <end position="270"/>
    </location>
</feature>
<dbReference type="Pfam" id="PF04893">
    <property type="entry name" value="Yip1"/>
    <property type="match status" value="1"/>
</dbReference>
<organism evidence="7 8">
    <name type="scientific">Methanolacinia petrolearia (strain DSM 11571 / OCM 486 / SEBR 4847)</name>
    <name type="common">Methanoplanus petrolearius</name>
    <dbReference type="NCBI Taxonomy" id="679926"/>
    <lineage>
        <taxon>Archaea</taxon>
        <taxon>Methanobacteriati</taxon>
        <taxon>Methanobacteriota</taxon>
        <taxon>Stenosarchaea group</taxon>
        <taxon>Methanomicrobia</taxon>
        <taxon>Methanomicrobiales</taxon>
        <taxon>Methanomicrobiaceae</taxon>
        <taxon>Methanolacinia</taxon>
    </lineage>
</organism>
<dbReference type="Proteomes" id="UP000006565">
    <property type="component" value="Chromosome"/>
</dbReference>
<comment type="subcellular location">
    <subcellularLocation>
        <location evidence="1">Membrane</location>
        <topology evidence="1">Multi-pass membrane protein</topology>
    </subcellularLocation>
</comment>
<dbReference type="eggNOG" id="arCOG03630">
    <property type="taxonomic scope" value="Archaea"/>
</dbReference>
<evidence type="ECO:0000256" key="5">
    <source>
        <dbReference type="SAM" id="Phobius"/>
    </source>
</evidence>
<feature type="transmembrane region" description="Helical" evidence="5">
    <location>
        <begin position="327"/>
        <end position="346"/>
    </location>
</feature>
<reference evidence="7 8" key="1">
    <citation type="journal article" date="2010" name="Stand. Genomic Sci.">
        <title>Complete genome sequence of Methanoplanus petrolearius type strain (SEBR 4847).</title>
        <authorList>
            <person name="Brambilla E."/>
            <person name="Djao O.D."/>
            <person name="Daligault H."/>
            <person name="Lapidus A."/>
            <person name="Lucas S."/>
            <person name="Hammon N."/>
            <person name="Nolan M."/>
            <person name="Tice H."/>
            <person name="Cheng J.F."/>
            <person name="Han C."/>
            <person name="Tapia R."/>
            <person name="Goodwin L."/>
            <person name="Pitluck S."/>
            <person name="Liolios K."/>
            <person name="Ivanova N."/>
            <person name="Mavromatis K."/>
            <person name="Mikhailova N."/>
            <person name="Pati A."/>
            <person name="Chen A."/>
            <person name="Palaniappan K."/>
            <person name="Land M."/>
            <person name="Hauser L."/>
            <person name="Chang Y.J."/>
            <person name="Jeffries C.D."/>
            <person name="Rohde M."/>
            <person name="Spring S."/>
            <person name="Sikorski J."/>
            <person name="Goker M."/>
            <person name="Woyke T."/>
            <person name="Bristow J."/>
            <person name="Eisen J.A."/>
            <person name="Markowitz V."/>
            <person name="Hugenholtz P."/>
            <person name="Kyrpides N.C."/>
            <person name="Klenk H.P."/>
        </authorList>
    </citation>
    <scope>NUCLEOTIDE SEQUENCE [LARGE SCALE GENOMIC DNA]</scope>
    <source>
        <strain evidence="8">DSM 11571 / OCM 486 / SEBR 4847</strain>
    </source>
</reference>
<dbReference type="GO" id="GO:0016020">
    <property type="term" value="C:membrane"/>
    <property type="evidence" value="ECO:0007669"/>
    <property type="project" value="UniProtKB-SubCell"/>
</dbReference>
<feature type="transmembrane region" description="Helical" evidence="5">
    <location>
        <begin position="201"/>
        <end position="221"/>
    </location>
</feature>
<feature type="transmembrane region" description="Helical" evidence="5">
    <location>
        <begin position="282"/>
        <end position="307"/>
    </location>
</feature>
<evidence type="ECO:0000313" key="8">
    <source>
        <dbReference type="Proteomes" id="UP000006565"/>
    </source>
</evidence>
<dbReference type="OrthoDB" id="111200at2157"/>
<sequence length="354" mass="39689" precursor="true">MDTYDYAKEQTIVQTTVKLSANTYQLSVTNYRLAFVPRESTGVSPFSYYYEYITGFRPVQSGYYEPCIELSIRYSNGMTDAMQIVFADAGDRDRVLYAISDASAKRYSEKEAERDPFLQKRQDLSMQDEYGNYHDEYRQADDYRRSEYDEYDSGLENGYGERDYGNGQYLSFLDKFLGLLKNPSGTFPSLYSDELSDGLKFMLVIMAISAVVNTMLTGFLASKILPGLDTFSGLGSNPASLVTLVIEVFIFLVLTLAVYGLLTFAISRIFGEEMFLDESMKVTMYASAPFAAIGLIPLFGLYIAPIWTVYLQAKGLEECNEIEGRAAIISSVIAAMILAALFYLVIISGKVGFK</sequence>
<gene>
    <name evidence="7" type="ordered locus">Mpet_1233</name>
</gene>
<evidence type="ECO:0000256" key="4">
    <source>
        <dbReference type="ARBA" id="ARBA00023136"/>
    </source>
</evidence>
<dbReference type="EMBL" id="CP002117">
    <property type="protein sequence ID" value="ADN35994.1"/>
    <property type="molecule type" value="Genomic_DNA"/>
</dbReference>
<keyword evidence="2 5" id="KW-0812">Transmembrane</keyword>
<evidence type="ECO:0000259" key="6">
    <source>
        <dbReference type="Pfam" id="PF04893"/>
    </source>
</evidence>
<keyword evidence="3 5" id="KW-1133">Transmembrane helix</keyword>
<proteinExistence type="predicted"/>
<dbReference type="AlphaFoldDB" id="E1RDP1"/>
<dbReference type="RefSeq" id="WP_013329172.1">
    <property type="nucleotide sequence ID" value="NC_014507.1"/>
</dbReference>
<feature type="domain" description="Yip1" evidence="6">
    <location>
        <begin position="178"/>
        <end position="342"/>
    </location>
</feature>
<accession>E1RDP1</accession>
<protein>
    <recommendedName>
        <fullName evidence="6">Yip1 domain-containing protein</fullName>
    </recommendedName>
</protein>
<dbReference type="InterPro" id="IPR006977">
    <property type="entry name" value="Yip1_dom"/>
</dbReference>
<keyword evidence="4 5" id="KW-0472">Membrane</keyword>